<keyword evidence="4" id="KW-1185">Reference proteome</keyword>
<feature type="non-terminal residue" evidence="3">
    <location>
        <position position="1"/>
    </location>
</feature>
<name>A0ABR3SAU5_9PEZI</name>
<feature type="compositionally biased region" description="Low complexity" evidence="1">
    <location>
        <begin position="296"/>
        <end position="315"/>
    </location>
</feature>
<comment type="caution">
    <text evidence="3">The sequence shown here is derived from an EMBL/GenBank/DDBJ whole genome shotgun (WGS) entry which is preliminary data.</text>
</comment>
<evidence type="ECO:0000313" key="3">
    <source>
        <dbReference type="EMBL" id="KAL1613697.1"/>
    </source>
</evidence>
<dbReference type="InterPro" id="IPR053137">
    <property type="entry name" value="NLR-like"/>
</dbReference>
<dbReference type="SUPFAM" id="SSF53167">
    <property type="entry name" value="Purine and uridine phosphorylases"/>
    <property type="match status" value="1"/>
</dbReference>
<dbReference type="Gene3D" id="3.40.50.1580">
    <property type="entry name" value="Nucleoside phosphorylase domain"/>
    <property type="match status" value="1"/>
</dbReference>
<dbReference type="PANTHER" id="PTHR46082:SF11">
    <property type="entry name" value="AAA+ ATPASE DOMAIN-CONTAINING PROTEIN-RELATED"/>
    <property type="match status" value="1"/>
</dbReference>
<evidence type="ECO:0000259" key="2">
    <source>
        <dbReference type="Pfam" id="PF01048"/>
    </source>
</evidence>
<organism evidence="3 4">
    <name type="scientific">Neofusicoccum ribis</name>
    <dbReference type="NCBI Taxonomy" id="45134"/>
    <lineage>
        <taxon>Eukaryota</taxon>
        <taxon>Fungi</taxon>
        <taxon>Dikarya</taxon>
        <taxon>Ascomycota</taxon>
        <taxon>Pezizomycotina</taxon>
        <taxon>Dothideomycetes</taxon>
        <taxon>Dothideomycetes incertae sedis</taxon>
        <taxon>Botryosphaeriales</taxon>
        <taxon>Botryosphaeriaceae</taxon>
        <taxon>Neofusicoccum</taxon>
    </lineage>
</organism>
<dbReference type="Pfam" id="PF01048">
    <property type="entry name" value="PNP_UDP_1"/>
    <property type="match status" value="1"/>
</dbReference>
<accession>A0ABR3SAU5</accession>
<dbReference type="PANTHER" id="PTHR46082">
    <property type="entry name" value="ATP/GTP-BINDING PROTEIN-RELATED"/>
    <property type="match status" value="1"/>
</dbReference>
<sequence length="321" mass="34560">PHNFRKAPNDRNEYSWGRIGDHNIVIASLPEGMDGKVSAATTASEMLASLTNIRIGLMVGIGAGIPETEPSIRLGDVVVNRPKGTSGGVIQYDLGKATMNGGFERKGYLNAPPTALLSAVTKIRARHEREEPRVEALVNDMLKRWPRMAKTIGKRLAYKHPGAQTDRLFKDTVHHVGGNDCSACTQKPDNIVKRNERTEPEIFYGVIASGDQVVKDAKKRQAVVKDAGQNCICIEMEAAGLMNSFPCLVIRGICDYADSHKNDIWHNYAAATAAAYAKELLNIIDAVAMDPAVHETGSTGKGRSIGSRGGRAAATAMEGGL</sequence>
<protein>
    <recommendedName>
        <fullName evidence="2">Nucleoside phosphorylase domain-containing protein</fullName>
    </recommendedName>
</protein>
<reference evidence="3 4" key="1">
    <citation type="submission" date="2024-02" db="EMBL/GenBank/DDBJ databases">
        <title>De novo assembly and annotation of 12 fungi associated with fruit tree decline syndrome in Ontario, Canada.</title>
        <authorList>
            <person name="Sulman M."/>
            <person name="Ellouze W."/>
            <person name="Ilyukhin E."/>
        </authorList>
    </citation>
    <scope>NUCLEOTIDE SEQUENCE [LARGE SCALE GENOMIC DNA]</scope>
    <source>
        <strain evidence="3 4">M1-105</strain>
    </source>
</reference>
<feature type="region of interest" description="Disordered" evidence="1">
    <location>
        <begin position="295"/>
        <end position="321"/>
    </location>
</feature>
<dbReference type="InterPro" id="IPR035994">
    <property type="entry name" value="Nucleoside_phosphorylase_sf"/>
</dbReference>
<dbReference type="Proteomes" id="UP001521116">
    <property type="component" value="Unassembled WGS sequence"/>
</dbReference>
<dbReference type="InterPro" id="IPR000845">
    <property type="entry name" value="Nucleoside_phosphorylase_d"/>
</dbReference>
<dbReference type="EMBL" id="JAJVDC020000478">
    <property type="protein sequence ID" value="KAL1613697.1"/>
    <property type="molecule type" value="Genomic_DNA"/>
</dbReference>
<proteinExistence type="predicted"/>
<feature type="domain" description="Nucleoside phosphorylase" evidence="2">
    <location>
        <begin position="160"/>
        <end position="286"/>
    </location>
</feature>
<evidence type="ECO:0000313" key="4">
    <source>
        <dbReference type="Proteomes" id="UP001521116"/>
    </source>
</evidence>
<evidence type="ECO:0000256" key="1">
    <source>
        <dbReference type="SAM" id="MobiDB-lite"/>
    </source>
</evidence>
<gene>
    <name evidence="3" type="ORF">SLS56_012245</name>
</gene>